<name>A0A543DWX3_9PSEU</name>
<comment type="caution">
    <text evidence="7">The sequence shown here is derived from an EMBL/GenBank/DDBJ whole genome shotgun (WGS) entry which is preliminary data.</text>
</comment>
<proteinExistence type="inferred from homology"/>
<dbReference type="Gene3D" id="3.10.580.10">
    <property type="entry name" value="CBS-domain"/>
    <property type="match status" value="1"/>
</dbReference>
<evidence type="ECO:0000256" key="3">
    <source>
        <dbReference type="ARBA" id="ARBA00022741"/>
    </source>
</evidence>
<dbReference type="PROSITE" id="PS50893">
    <property type="entry name" value="ABC_TRANSPORTER_2"/>
    <property type="match status" value="1"/>
</dbReference>
<gene>
    <name evidence="7" type="ORF">FB558_0591</name>
</gene>
<keyword evidence="8" id="KW-1185">Reference proteome</keyword>
<protein>
    <submittedName>
        <fullName evidence="7">Glycine betaine/proline transport system ATP-binding protein</fullName>
    </submittedName>
</protein>
<accession>A0A543DWX3</accession>
<dbReference type="InterPro" id="IPR003593">
    <property type="entry name" value="AAA+_ATPase"/>
</dbReference>
<dbReference type="InterPro" id="IPR005892">
    <property type="entry name" value="Gly-betaine_transp_ATP-bd"/>
</dbReference>
<dbReference type="CDD" id="cd03294">
    <property type="entry name" value="ABC_Pro_Gly_Betaine"/>
    <property type="match status" value="1"/>
</dbReference>
<keyword evidence="4 7" id="KW-0067">ATP-binding</keyword>
<dbReference type="InterPro" id="IPR003439">
    <property type="entry name" value="ABC_transporter-like_ATP-bd"/>
</dbReference>
<dbReference type="GO" id="GO:0031460">
    <property type="term" value="P:glycine betaine transport"/>
    <property type="evidence" value="ECO:0007669"/>
    <property type="project" value="InterPro"/>
</dbReference>
<dbReference type="Gene3D" id="3.40.50.300">
    <property type="entry name" value="P-loop containing nucleotide triphosphate hydrolases"/>
    <property type="match status" value="1"/>
</dbReference>
<evidence type="ECO:0000256" key="4">
    <source>
        <dbReference type="ARBA" id="ARBA00022840"/>
    </source>
</evidence>
<evidence type="ECO:0000256" key="2">
    <source>
        <dbReference type="ARBA" id="ARBA00022448"/>
    </source>
</evidence>
<dbReference type="GO" id="GO:0005524">
    <property type="term" value="F:ATP binding"/>
    <property type="evidence" value="ECO:0007669"/>
    <property type="project" value="UniProtKB-KW"/>
</dbReference>
<dbReference type="NCBIfam" id="TIGR01186">
    <property type="entry name" value="proV"/>
    <property type="match status" value="1"/>
</dbReference>
<keyword evidence="3" id="KW-0547">Nucleotide-binding</keyword>
<dbReference type="RefSeq" id="WP_142047842.1">
    <property type="nucleotide sequence ID" value="NZ_VFPA01000001.1"/>
</dbReference>
<dbReference type="SUPFAM" id="SSF54631">
    <property type="entry name" value="CBS-domain pair"/>
    <property type="match status" value="1"/>
</dbReference>
<evidence type="ECO:0000313" key="8">
    <source>
        <dbReference type="Proteomes" id="UP000315677"/>
    </source>
</evidence>
<dbReference type="FunFam" id="3.40.50.300:FF:000201">
    <property type="entry name" value="Glycine betaine/L-proline ABC transporter ATP-binding protein"/>
    <property type="match status" value="1"/>
</dbReference>
<dbReference type="GO" id="GO:0016020">
    <property type="term" value="C:membrane"/>
    <property type="evidence" value="ECO:0007669"/>
    <property type="project" value="InterPro"/>
</dbReference>
<evidence type="ECO:0000256" key="1">
    <source>
        <dbReference type="ARBA" id="ARBA00005417"/>
    </source>
</evidence>
<dbReference type="InterPro" id="IPR046342">
    <property type="entry name" value="CBS_dom_sf"/>
</dbReference>
<dbReference type="InterPro" id="IPR051921">
    <property type="entry name" value="ABC_osmolyte_uptake_ATP-bind"/>
</dbReference>
<dbReference type="GO" id="GO:0016887">
    <property type="term" value="F:ATP hydrolysis activity"/>
    <property type="evidence" value="ECO:0007669"/>
    <property type="project" value="InterPro"/>
</dbReference>
<organism evidence="7 8">
    <name type="scientific">Pseudonocardia kunmingensis</name>
    <dbReference type="NCBI Taxonomy" id="630975"/>
    <lineage>
        <taxon>Bacteria</taxon>
        <taxon>Bacillati</taxon>
        <taxon>Actinomycetota</taxon>
        <taxon>Actinomycetes</taxon>
        <taxon>Pseudonocardiales</taxon>
        <taxon>Pseudonocardiaceae</taxon>
        <taxon>Pseudonocardia</taxon>
    </lineage>
</organism>
<dbReference type="Pfam" id="PF00005">
    <property type="entry name" value="ABC_tran"/>
    <property type="match status" value="1"/>
</dbReference>
<dbReference type="SMART" id="SM00382">
    <property type="entry name" value="AAA"/>
    <property type="match status" value="1"/>
</dbReference>
<comment type="similarity">
    <text evidence="1">Belongs to the ABC transporter superfamily.</text>
</comment>
<evidence type="ECO:0000259" key="6">
    <source>
        <dbReference type="PROSITE" id="PS50893"/>
    </source>
</evidence>
<sequence length="403" mass="44185">MTTQSPAIRCRELTKVFGPAAAVRQALAMAGDGAERAAVQERTGATLAVQDVSFAVEPGELFVVMGLSGSGKSTLVRLLNRLIEPSSGSIEVGDRELGGLDDAELRDLRNHHMSMVFQHFALLPHRTVLQNAAYALQIRGVGDADRRERAQWALDQVGLGDRGDALPGRLSGGMKQRVGLARALAADTDVLLMDEPFSALDPLIRRDMQALLIRLQEQLDKTIVFITHDLNEAMRLGDRILLLKDGRQVQLGTGPEILAHPADDYVADFVSDVDRSRVLTAEDVLREARLVLRVDERPDDALRRMGTLETTDAYVVDQEQRILGVVHDEWLAHAARNGHDTVGRDGLRHDFATTEPDRPLIDLMDRLGRHAVPMAVIDHHERLLGVVPRAAVLASLSAAPTRS</sequence>
<dbReference type="EMBL" id="VFPA01000001">
    <property type="protein sequence ID" value="TQM13837.1"/>
    <property type="molecule type" value="Genomic_DNA"/>
</dbReference>
<evidence type="ECO:0000256" key="5">
    <source>
        <dbReference type="ARBA" id="ARBA00023122"/>
    </source>
</evidence>
<dbReference type="PANTHER" id="PTHR43869:SF1">
    <property type="entry name" value="GLYCINE BETAINE_PROLINE BETAINE TRANSPORT SYSTEM ATP-BINDING PROTEIN PROV"/>
    <property type="match status" value="1"/>
</dbReference>
<dbReference type="OrthoDB" id="9802264at2"/>
<dbReference type="InterPro" id="IPR027417">
    <property type="entry name" value="P-loop_NTPase"/>
</dbReference>
<evidence type="ECO:0000313" key="7">
    <source>
        <dbReference type="EMBL" id="TQM13837.1"/>
    </source>
</evidence>
<dbReference type="PANTHER" id="PTHR43869">
    <property type="entry name" value="GLYCINE BETAINE/PROLINE BETAINE TRANSPORT SYSTEM ATP-BINDING PROTEIN PROV"/>
    <property type="match status" value="1"/>
</dbReference>
<dbReference type="Proteomes" id="UP000315677">
    <property type="component" value="Unassembled WGS sequence"/>
</dbReference>
<dbReference type="InterPro" id="IPR017871">
    <property type="entry name" value="ABC_transporter-like_CS"/>
</dbReference>
<keyword evidence="2" id="KW-0813">Transport</keyword>
<feature type="domain" description="ABC transporter" evidence="6">
    <location>
        <begin position="8"/>
        <end position="270"/>
    </location>
</feature>
<dbReference type="PROSITE" id="PS00211">
    <property type="entry name" value="ABC_TRANSPORTER_1"/>
    <property type="match status" value="1"/>
</dbReference>
<keyword evidence="5" id="KW-0129">CBS domain</keyword>
<reference evidence="7 8" key="1">
    <citation type="submission" date="2019-06" db="EMBL/GenBank/DDBJ databases">
        <title>Sequencing the genomes of 1000 actinobacteria strains.</title>
        <authorList>
            <person name="Klenk H.-P."/>
        </authorList>
    </citation>
    <scope>NUCLEOTIDE SEQUENCE [LARGE SCALE GENOMIC DNA]</scope>
    <source>
        <strain evidence="7 8">DSM 45301</strain>
    </source>
</reference>
<dbReference type="GO" id="GO:0006970">
    <property type="term" value="P:response to osmotic stress"/>
    <property type="evidence" value="ECO:0007669"/>
    <property type="project" value="UniProtKB-ARBA"/>
</dbReference>
<dbReference type="AlphaFoldDB" id="A0A543DWX3"/>
<dbReference type="SUPFAM" id="SSF52540">
    <property type="entry name" value="P-loop containing nucleoside triphosphate hydrolases"/>
    <property type="match status" value="1"/>
</dbReference>